<dbReference type="EMBL" id="CAJMWY010001866">
    <property type="protein sequence ID" value="CAE6477228.1"/>
    <property type="molecule type" value="Genomic_DNA"/>
</dbReference>
<evidence type="ECO:0000313" key="2">
    <source>
        <dbReference type="EMBL" id="CAE6477228.1"/>
    </source>
</evidence>
<evidence type="ECO:0000256" key="1">
    <source>
        <dbReference type="SAM" id="MobiDB-lite"/>
    </source>
</evidence>
<dbReference type="AlphaFoldDB" id="A0A8H3C992"/>
<feature type="compositionally biased region" description="Polar residues" evidence="1">
    <location>
        <begin position="1"/>
        <end position="11"/>
    </location>
</feature>
<feature type="non-terminal residue" evidence="2">
    <location>
        <position position="1"/>
    </location>
</feature>
<dbReference type="Proteomes" id="UP000663861">
    <property type="component" value="Unassembled WGS sequence"/>
</dbReference>
<feature type="compositionally biased region" description="Basic and acidic residues" evidence="1">
    <location>
        <begin position="12"/>
        <end position="21"/>
    </location>
</feature>
<sequence>IEQGLDQWNSQRENEHARKHDHHDLLQVAQSVQSELTTQGELIEEVLDIVRTLSQSPTFNTPAPTPRASPIPMTNHHTRSPTHPDLSNSQPITRRDTIEGGGFKE</sequence>
<evidence type="ECO:0000313" key="3">
    <source>
        <dbReference type="Proteomes" id="UP000663861"/>
    </source>
</evidence>
<feature type="region of interest" description="Disordered" evidence="1">
    <location>
        <begin position="1"/>
        <end position="21"/>
    </location>
</feature>
<proteinExistence type="predicted"/>
<reference evidence="2" key="1">
    <citation type="submission" date="2021-01" db="EMBL/GenBank/DDBJ databases">
        <authorList>
            <person name="Kaushik A."/>
        </authorList>
    </citation>
    <scope>NUCLEOTIDE SEQUENCE</scope>
    <source>
        <strain evidence="2">AG4-RS23</strain>
    </source>
</reference>
<gene>
    <name evidence="2" type="ORF">RDB_LOCUS92283</name>
</gene>
<comment type="caution">
    <text evidence="2">The sequence shown here is derived from an EMBL/GenBank/DDBJ whole genome shotgun (WGS) entry which is preliminary data.</text>
</comment>
<protein>
    <submittedName>
        <fullName evidence="2">Uncharacterized protein</fullName>
    </submittedName>
</protein>
<organism evidence="2 3">
    <name type="scientific">Rhizoctonia solani</name>
    <dbReference type="NCBI Taxonomy" id="456999"/>
    <lineage>
        <taxon>Eukaryota</taxon>
        <taxon>Fungi</taxon>
        <taxon>Dikarya</taxon>
        <taxon>Basidiomycota</taxon>
        <taxon>Agaricomycotina</taxon>
        <taxon>Agaricomycetes</taxon>
        <taxon>Cantharellales</taxon>
        <taxon>Ceratobasidiaceae</taxon>
        <taxon>Rhizoctonia</taxon>
    </lineage>
</organism>
<accession>A0A8H3C992</accession>
<feature type="compositionally biased region" description="Basic and acidic residues" evidence="1">
    <location>
        <begin position="93"/>
        <end position="105"/>
    </location>
</feature>
<name>A0A8H3C992_9AGAM</name>
<feature type="region of interest" description="Disordered" evidence="1">
    <location>
        <begin position="55"/>
        <end position="105"/>
    </location>
</feature>